<proteinExistence type="predicted"/>
<name>A0A0R1K8V1_9LACO</name>
<dbReference type="InterPro" id="IPR001387">
    <property type="entry name" value="Cro/C1-type_HTH"/>
</dbReference>
<reference evidence="3 4" key="1">
    <citation type="journal article" date="2015" name="Genome Announc.">
        <title>Expanding the biotechnology potential of lactobacilli through comparative genomics of 213 strains and associated genera.</title>
        <authorList>
            <person name="Sun Z."/>
            <person name="Harris H.M."/>
            <person name="McCann A."/>
            <person name="Guo C."/>
            <person name="Argimon S."/>
            <person name="Zhang W."/>
            <person name="Yang X."/>
            <person name="Jeffery I.B."/>
            <person name="Cooney J.C."/>
            <person name="Kagawa T.F."/>
            <person name="Liu W."/>
            <person name="Song Y."/>
            <person name="Salvetti E."/>
            <person name="Wrobel A."/>
            <person name="Rasinkangas P."/>
            <person name="Parkhill J."/>
            <person name="Rea M.C."/>
            <person name="O'Sullivan O."/>
            <person name="Ritari J."/>
            <person name="Douillard F.P."/>
            <person name="Paul Ross R."/>
            <person name="Yang R."/>
            <person name="Briner A.E."/>
            <person name="Felis G.E."/>
            <person name="de Vos W.M."/>
            <person name="Barrangou R."/>
            <person name="Klaenhammer T.R."/>
            <person name="Caufield P.W."/>
            <person name="Cui Y."/>
            <person name="Zhang H."/>
            <person name="O'Toole P.W."/>
        </authorList>
    </citation>
    <scope>NUCLEOTIDE SEQUENCE [LARGE SCALE GENOMIC DNA]</scope>
    <source>
        <strain evidence="3 4">DSM 19682</strain>
    </source>
</reference>
<dbReference type="PANTHER" id="PTHR46558:SF11">
    <property type="entry name" value="HTH-TYPE TRANSCRIPTIONAL REGULATOR XRE"/>
    <property type="match status" value="1"/>
</dbReference>
<dbReference type="STRING" id="1423775.FD03_GL000272"/>
<dbReference type="SMART" id="SM00530">
    <property type="entry name" value="HTH_XRE"/>
    <property type="match status" value="1"/>
</dbReference>
<keyword evidence="4" id="KW-1185">Reference proteome</keyword>
<accession>A0A0R1K8V1</accession>
<comment type="caution">
    <text evidence="3">The sequence shown here is derived from an EMBL/GenBank/DDBJ whole genome shotgun (WGS) entry which is preliminary data.</text>
</comment>
<evidence type="ECO:0000259" key="2">
    <source>
        <dbReference type="PROSITE" id="PS50943"/>
    </source>
</evidence>
<dbReference type="GO" id="GO:0003677">
    <property type="term" value="F:DNA binding"/>
    <property type="evidence" value="ECO:0007669"/>
    <property type="project" value="UniProtKB-KW"/>
</dbReference>
<keyword evidence="1" id="KW-0238">DNA-binding</keyword>
<protein>
    <recommendedName>
        <fullName evidence="2">HTH cro/C1-type domain-containing protein</fullName>
    </recommendedName>
</protein>
<dbReference type="eggNOG" id="COG1476">
    <property type="taxonomic scope" value="Bacteria"/>
</dbReference>
<dbReference type="OrthoDB" id="1859224at2"/>
<dbReference type="SUPFAM" id="SSF47413">
    <property type="entry name" value="lambda repressor-like DNA-binding domains"/>
    <property type="match status" value="1"/>
</dbReference>
<dbReference type="Gene3D" id="1.10.260.40">
    <property type="entry name" value="lambda repressor-like DNA-binding domains"/>
    <property type="match status" value="1"/>
</dbReference>
<dbReference type="Pfam" id="PF01381">
    <property type="entry name" value="HTH_3"/>
    <property type="match status" value="1"/>
</dbReference>
<dbReference type="PROSITE" id="PS50943">
    <property type="entry name" value="HTH_CROC1"/>
    <property type="match status" value="1"/>
</dbReference>
<dbReference type="EMBL" id="AZDZ01000009">
    <property type="protein sequence ID" value="KRK80095.1"/>
    <property type="molecule type" value="Genomic_DNA"/>
</dbReference>
<organism evidence="3 4">
    <name type="scientific">Companilactobacillus nodensis DSM 19682 = JCM 14932 = NBRC 107160</name>
    <dbReference type="NCBI Taxonomy" id="1423775"/>
    <lineage>
        <taxon>Bacteria</taxon>
        <taxon>Bacillati</taxon>
        <taxon>Bacillota</taxon>
        <taxon>Bacilli</taxon>
        <taxon>Lactobacillales</taxon>
        <taxon>Lactobacillaceae</taxon>
        <taxon>Companilactobacillus</taxon>
    </lineage>
</organism>
<evidence type="ECO:0000313" key="4">
    <source>
        <dbReference type="Proteomes" id="UP000051248"/>
    </source>
</evidence>
<dbReference type="RefSeq" id="WP_025024136.1">
    <property type="nucleotide sequence ID" value="NZ_AZDZ01000009.1"/>
</dbReference>
<dbReference type="CDD" id="cd00093">
    <property type="entry name" value="HTH_XRE"/>
    <property type="match status" value="1"/>
</dbReference>
<dbReference type="PANTHER" id="PTHR46558">
    <property type="entry name" value="TRACRIPTIONAL REGULATORY PROTEIN-RELATED-RELATED"/>
    <property type="match status" value="1"/>
</dbReference>
<sequence length="72" mass="8470">MKQRKWLKEIRETKNMTQSNFAELLNVPVTTYASWEQGVRTPSVDKAKEVAEILNIKWTIFFDHQVLETSSK</sequence>
<evidence type="ECO:0000313" key="3">
    <source>
        <dbReference type="EMBL" id="KRK80095.1"/>
    </source>
</evidence>
<dbReference type="PATRIC" id="fig|1423775.4.peg.276"/>
<dbReference type="Proteomes" id="UP000051248">
    <property type="component" value="Unassembled WGS sequence"/>
</dbReference>
<dbReference type="InterPro" id="IPR010982">
    <property type="entry name" value="Lambda_DNA-bd_dom_sf"/>
</dbReference>
<dbReference type="AlphaFoldDB" id="A0A0R1K8V1"/>
<evidence type="ECO:0000256" key="1">
    <source>
        <dbReference type="ARBA" id="ARBA00023125"/>
    </source>
</evidence>
<gene>
    <name evidence="3" type="ORF">FD03_GL000272</name>
</gene>
<feature type="domain" description="HTH cro/C1-type" evidence="2">
    <location>
        <begin position="7"/>
        <end position="61"/>
    </location>
</feature>